<dbReference type="CDD" id="cd00075">
    <property type="entry name" value="HATPase"/>
    <property type="match status" value="1"/>
</dbReference>
<dbReference type="InterPro" id="IPR003661">
    <property type="entry name" value="HisK_dim/P_dom"/>
</dbReference>
<reference evidence="12" key="1">
    <citation type="journal article" date="2019" name="Int. J. Syst. Evol. Microbiol.">
        <title>The Global Catalogue of Microorganisms (GCM) 10K type strain sequencing project: providing services to taxonomists for standard genome sequencing and annotation.</title>
        <authorList>
            <consortium name="The Broad Institute Genomics Platform"/>
            <consortium name="The Broad Institute Genome Sequencing Center for Infectious Disease"/>
            <person name="Wu L."/>
            <person name="Ma J."/>
        </authorList>
    </citation>
    <scope>NUCLEOTIDE SEQUENCE [LARGE SCALE GENOMIC DNA]</scope>
    <source>
        <strain evidence="12">CGMCC 1.12477</strain>
    </source>
</reference>
<evidence type="ECO:0000313" key="11">
    <source>
        <dbReference type="EMBL" id="MFD1946463.1"/>
    </source>
</evidence>
<dbReference type="Proteomes" id="UP001597351">
    <property type="component" value="Unassembled WGS sequence"/>
</dbReference>
<evidence type="ECO:0000256" key="2">
    <source>
        <dbReference type="ARBA" id="ARBA00004236"/>
    </source>
</evidence>
<sequence>MERVADSDQQWRLTLQHSPVGMSLVDPGGRFIAVNDAFCTMLGYDAEEARALTFQEITHPDDLDADLDLLEETLSGERTSYRMVKRYLHKDGSVVWADLSVALLREDDGTPIHFIGQILDITEQYESRRKLAIAQATIDQQRRRTEAVHDTVDVGLVLLDAEGNYQTVNRRHRDFMRLAYPDGHRGRAGQLGEVYAEDGTTLLTEQEMPTYKAVRGEEFDDLRIWVGCDSATRRALSVSARSVRDHAGLFAGAALAYKDVTDYVHALTVKDEFVASVSHELRTPMTSILGHLEMLADDPSLPGDVIKRIQTVERNALRLRQLVSDLLEVQQDSAGGITLDKRDCDLVEVVNDAVEAARPWAESAQITLTAKLPDTLVVGVDPGRIRQVVDNLISNAIKYNLPCGSVEVALVASADKAEITVIDSGLGMSPDDLSALFTRFYRGGAARDRHIQGTGLGLAIVRSIVGAHGGSVGVTSSLGSGSCVRCHLPL</sequence>
<dbReference type="SMART" id="SM00388">
    <property type="entry name" value="HisKA"/>
    <property type="match status" value="1"/>
</dbReference>
<dbReference type="PANTHER" id="PTHR43047:SF72">
    <property type="entry name" value="OSMOSENSING HISTIDINE PROTEIN KINASE SLN1"/>
    <property type="match status" value="1"/>
</dbReference>
<dbReference type="InterPro" id="IPR035965">
    <property type="entry name" value="PAS-like_dom_sf"/>
</dbReference>
<dbReference type="RefSeq" id="WP_343916638.1">
    <property type="nucleotide sequence ID" value="NZ_BAAAJT010000002.1"/>
</dbReference>
<dbReference type="PROSITE" id="PS50112">
    <property type="entry name" value="PAS"/>
    <property type="match status" value="1"/>
</dbReference>
<evidence type="ECO:0000256" key="6">
    <source>
        <dbReference type="ARBA" id="ARBA00022777"/>
    </source>
</evidence>
<evidence type="ECO:0000259" key="10">
    <source>
        <dbReference type="PROSITE" id="PS50113"/>
    </source>
</evidence>
<comment type="catalytic activity">
    <reaction evidence="1">
        <text>ATP + protein L-histidine = ADP + protein N-phospho-L-histidine.</text>
        <dbReference type="EC" id="2.7.13.3"/>
    </reaction>
</comment>
<name>A0ABW4TLX0_9ACTN</name>
<dbReference type="Pfam" id="PF08447">
    <property type="entry name" value="PAS_3"/>
    <property type="match status" value="1"/>
</dbReference>
<dbReference type="EMBL" id="JBHUGD010000003">
    <property type="protein sequence ID" value="MFD1946463.1"/>
    <property type="molecule type" value="Genomic_DNA"/>
</dbReference>
<gene>
    <name evidence="11" type="ORF">ACFSDE_06635</name>
</gene>
<accession>A0ABW4TLX0</accession>
<dbReference type="PROSITE" id="PS50109">
    <property type="entry name" value="HIS_KIN"/>
    <property type="match status" value="1"/>
</dbReference>
<evidence type="ECO:0000256" key="1">
    <source>
        <dbReference type="ARBA" id="ARBA00000085"/>
    </source>
</evidence>
<proteinExistence type="predicted"/>
<dbReference type="SMART" id="SM00091">
    <property type="entry name" value="PAS"/>
    <property type="match status" value="1"/>
</dbReference>
<dbReference type="Pfam" id="PF00512">
    <property type="entry name" value="HisKA"/>
    <property type="match status" value="1"/>
</dbReference>
<evidence type="ECO:0000256" key="7">
    <source>
        <dbReference type="ARBA" id="ARBA00023012"/>
    </source>
</evidence>
<feature type="domain" description="PAS" evidence="9">
    <location>
        <begin position="7"/>
        <end position="77"/>
    </location>
</feature>
<keyword evidence="7" id="KW-0902">Two-component regulatory system</keyword>
<dbReference type="InterPro" id="IPR036890">
    <property type="entry name" value="HATPase_C_sf"/>
</dbReference>
<dbReference type="Gene3D" id="3.30.450.20">
    <property type="entry name" value="PAS domain"/>
    <property type="match status" value="2"/>
</dbReference>
<evidence type="ECO:0000313" key="12">
    <source>
        <dbReference type="Proteomes" id="UP001597351"/>
    </source>
</evidence>
<dbReference type="NCBIfam" id="TIGR00229">
    <property type="entry name" value="sensory_box"/>
    <property type="match status" value="1"/>
</dbReference>
<dbReference type="InterPro" id="IPR000700">
    <property type="entry name" value="PAS-assoc_C"/>
</dbReference>
<evidence type="ECO:0000259" key="8">
    <source>
        <dbReference type="PROSITE" id="PS50109"/>
    </source>
</evidence>
<dbReference type="InterPro" id="IPR004358">
    <property type="entry name" value="Sig_transdc_His_kin-like_C"/>
</dbReference>
<dbReference type="Pfam" id="PF02518">
    <property type="entry name" value="HATPase_c"/>
    <property type="match status" value="1"/>
</dbReference>
<organism evidence="11 12">
    <name type="scientific">Nocardioides aestuarii</name>
    <dbReference type="NCBI Taxonomy" id="252231"/>
    <lineage>
        <taxon>Bacteria</taxon>
        <taxon>Bacillati</taxon>
        <taxon>Actinomycetota</taxon>
        <taxon>Actinomycetes</taxon>
        <taxon>Propionibacteriales</taxon>
        <taxon>Nocardioidaceae</taxon>
        <taxon>Nocardioides</taxon>
    </lineage>
</organism>
<dbReference type="CDD" id="cd00130">
    <property type="entry name" value="PAS"/>
    <property type="match status" value="1"/>
</dbReference>
<dbReference type="SMART" id="SM00387">
    <property type="entry name" value="HATPase_c"/>
    <property type="match status" value="1"/>
</dbReference>
<feature type="domain" description="PAC" evidence="10">
    <location>
        <begin position="77"/>
        <end position="133"/>
    </location>
</feature>
<dbReference type="InterPro" id="IPR001610">
    <property type="entry name" value="PAC"/>
</dbReference>
<dbReference type="EC" id="2.7.13.3" evidence="3"/>
<dbReference type="InterPro" id="IPR000014">
    <property type="entry name" value="PAS"/>
</dbReference>
<dbReference type="InterPro" id="IPR003594">
    <property type="entry name" value="HATPase_dom"/>
</dbReference>
<dbReference type="SUPFAM" id="SSF55874">
    <property type="entry name" value="ATPase domain of HSP90 chaperone/DNA topoisomerase II/histidine kinase"/>
    <property type="match status" value="1"/>
</dbReference>
<comment type="subcellular location">
    <subcellularLocation>
        <location evidence="2">Cell membrane</location>
    </subcellularLocation>
</comment>
<dbReference type="InterPro" id="IPR013655">
    <property type="entry name" value="PAS_fold_3"/>
</dbReference>
<dbReference type="PANTHER" id="PTHR43047">
    <property type="entry name" value="TWO-COMPONENT HISTIDINE PROTEIN KINASE"/>
    <property type="match status" value="1"/>
</dbReference>
<dbReference type="SUPFAM" id="SSF47384">
    <property type="entry name" value="Homodimeric domain of signal transducing histidine kinase"/>
    <property type="match status" value="1"/>
</dbReference>
<evidence type="ECO:0000256" key="3">
    <source>
        <dbReference type="ARBA" id="ARBA00012438"/>
    </source>
</evidence>
<evidence type="ECO:0000256" key="5">
    <source>
        <dbReference type="ARBA" id="ARBA00022679"/>
    </source>
</evidence>
<dbReference type="CDD" id="cd00082">
    <property type="entry name" value="HisKA"/>
    <property type="match status" value="1"/>
</dbReference>
<keyword evidence="12" id="KW-1185">Reference proteome</keyword>
<protein>
    <recommendedName>
        <fullName evidence="3">histidine kinase</fullName>
        <ecNumber evidence="3">2.7.13.3</ecNumber>
    </recommendedName>
</protein>
<evidence type="ECO:0000256" key="4">
    <source>
        <dbReference type="ARBA" id="ARBA00022553"/>
    </source>
</evidence>
<dbReference type="InterPro" id="IPR036097">
    <property type="entry name" value="HisK_dim/P_sf"/>
</dbReference>
<dbReference type="Gene3D" id="1.10.287.130">
    <property type="match status" value="1"/>
</dbReference>
<dbReference type="SMART" id="SM00086">
    <property type="entry name" value="PAC"/>
    <property type="match status" value="1"/>
</dbReference>
<keyword evidence="5" id="KW-0808">Transferase</keyword>
<keyword evidence="6" id="KW-0418">Kinase</keyword>
<dbReference type="SUPFAM" id="SSF55785">
    <property type="entry name" value="PYP-like sensor domain (PAS domain)"/>
    <property type="match status" value="2"/>
</dbReference>
<evidence type="ECO:0000259" key="9">
    <source>
        <dbReference type="PROSITE" id="PS50112"/>
    </source>
</evidence>
<dbReference type="PROSITE" id="PS50113">
    <property type="entry name" value="PAC"/>
    <property type="match status" value="1"/>
</dbReference>
<dbReference type="Gene3D" id="3.30.565.10">
    <property type="entry name" value="Histidine kinase-like ATPase, C-terminal domain"/>
    <property type="match status" value="1"/>
</dbReference>
<dbReference type="InterPro" id="IPR005467">
    <property type="entry name" value="His_kinase_dom"/>
</dbReference>
<comment type="caution">
    <text evidence="11">The sequence shown here is derived from an EMBL/GenBank/DDBJ whole genome shotgun (WGS) entry which is preliminary data.</text>
</comment>
<dbReference type="PRINTS" id="PR00344">
    <property type="entry name" value="BCTRLSENSOR"/>
</dbReference>
<keyword evidence="4" id="KW-0597">Phosphoprotein</keyword>
<feature type="domain" description="Histidine kinase" evidence="8">
    <location>
        <begin position="276"/>
        <end position="490"/>
    </location>
</feature>